<reference evidence="1" key="1">
    <citation type="submission" date="2023-05" db="EMBL/GenBank/DDBJ databases">
        <authorList>
            <person name="Stuckert A."/>
        </authorList>
    </citation>
    <scope>NUCLEOTIDE SEQUENCE</scope>
</reference>
<keyword evidence="2" id="KW-1185">Reference proteome</keyword>
<evidence type="ECO:0000313" key="2">
    <source>
        <dbReference type="Proteomes" id="UP001162483"/>
    </source>
</evidence>
<sequence length="52" mass="6004">HKRRPPFWTVRVAPRSGTSVRGPDHVITDWLISDHMQSSKQDVPSDIIAYYV</sequence>
<organism evidence="1 2">
    <name type="scientific">Staurois parvus</name>
    <dbReference type="NCBI Taxonomy" id="386267"/>
    <lineage>
        <taxon>Eukaryota</taxon>
        <taxon>Metazoa</taxon>
        <taxon>Chordata</taxon>
        <taxon>Craniata</taxon>
        <taxon>Vertebrata</taxon>
        <taxon>Euteleostomi</taxon>
        <taxon>Amphibia</taxon>
        <taxon>Batrachia</taxon>
        <taxon>Anura</taxon>
        <taxon>Neobatrachia</taxon>
        <taxon>Ranoidea</taxon>
        <taxon>Ranidae</taxon>
        <taxon>Staurois</taxon>
    </lineage>
</organism>
<dbReference type="Proteomes" id="UP001162483">
    <property type="component" value="Unassembled WGS sequence"/>
</dbReference>
<dbReference type="EMBL" id="CATNWA010014338">
    <property type="protein sequence ID" value="CAI9570635.1"/>
    <property type="molecule type" value="Genomic_DNA"/>
</dbReference>
<accession>A0ABN9DDG3</accession>
<protein>
    <submittedName>
        <fullName evidence="1">Uncharacterized protein</fullName>
    </submittedName>
</protein>
<name>A0ABN9DDG3_9NEOB</name>
<gene>
    <name evidence="1" type="ORF">SPARVUS_LOCUS7125449</name>
</gene>
<comment type="caution">
    <text evidence="1">The sequence shown here is derived from an EMBL/GenBank/DDBJ whole genome shotgun (WGS) entry which is preliminary data.</text>
</comment>
<feature type="non-terminal residue" evidence="1">
    <location>
        <position position="1"/>
    </location>
</feature>
<evidence type="ECO:0000313" key="1">
    <source>
        <dbReference type="EMBL" id="CAI9570635.1"/>
    </source>
</evidence>
<proteinExistence type="predicted"/>